<proteinExistence type="predicted"/>
<accession>A0A2M4C7X7</accession>
<sequence length="109" mass="12771">MKSLSLRPAVVGRPFFLALARLSTAPAIRYDAVRRRGYVTPTTGFPDEARLFPLWTVPWVKNYHNSSILKNISIRRWHRVIPGRAHSPRRQLHRNAGWCRHEVNNTRLY</sequence>
<dbReference type="AlphaFoldDB" id="A0A2M4C7X7"/>
<dbReference type="EMBL" id="GGFJ01012296">
    <property type="protein sequence ID" value="MBW61437.1"/>
    <property type="molecule type" value="Transcribed_RNA"/>
</dbReference>
<reference evidence="1" key="1">
    <citation type="submission" date="2018-01" db="EMBL/GenBank/DDBJ databases">
        <title>An insight into the sialome of Amazonian anophelines.</title>
        <authorList>
            <person name="Ribeiro J.M."/>
            <person name="Scarpassa V."/>
            <person name="Calvo E."/>
        </authorList>
    </citation>
    <scope>NUCLEOTIDE SEQUENCE</scope>
    <source>
        <tissue evidence="1">Salivary glands</tissue>
    </source>
</reference>
<evidence type="ECO:0000313" key="1">
    <source>
        <dbReference type="EMBL" id="MBW61437.1"/>
    </source>
</evidence>
<name>A0A2M4C7X7_9DIPT</name>
<protein>
    <submittedName>
        <fullName evidence="1">Putative secreted protein</fullName>
    </submittedName>
</protein>
<organism evidence="1">
    <name type="scientific">Anopheles marajoara</name>
    <dbReference type="NCBI Taxonomy" id="58244"/>
    <lineage>
        <taxon>Eukaryota</taxon>
        <taxon>Metazoa</taxon>
        <taxon>Ecdysozoa</taxon>
        <taxon>Arthropoda</taxon>
        <taxon>Hexapoda</taxon>
        <taxon>Insecta</taxon>
        <taxon>Pterygota</taxon>
        <taxon>Neoptera</taxon>
        <taxon>Endopterygota</taxon>
        <taxon>Diptera</taxon>
        <taxon>Nematocera</taxon>
        <taxon>Culicoidea</taxon>
        <taxon>Culicidae</taxon>
        <taxon>Anophelinae</taxon>
        <taxon>Anopheles</taxon>
    </lineage>
</organism>